<reference evidence="10" key="1">
    <citation type="submission" date="2016-06" db="UniProtKB">
        <authorList>
            <consortium name="WormBaseParasite"/>
        </authorList>
    </citation>
    <scope>IDENTIFICATION</scope>
</reference>
<dbReference type="InterPro" id="IPR022100">
    <property type="entry name" value="WDHD1/CFT4_beta-prop_2nd"/>
</dbReference>
<name>A0A183IZ73_9BILA</name>
<keyword evidence="3" id="KW-0677">Repeat</keyword>
<keyword evidence="2" id="KW-0853">WD repeat</keyword>
<dbReference type="Pfam" id="PF12341">
    <property type="entry name" value="Mcl1_mid"/>
    <property type="match status" value="1"/>
</dbReference>
<dbReference type="GO" id="GO:0006281">
    <property type="term" value="P:DNA repair"/>
    <property type="evidence" value="ECO:0007669"/>
    <property type="project" value="TreeGrafter"/>
</dbReference>
<dbReference type="AlphaFoldDB" id="A0A183IZ73"/>
<dbReference type="InterPro" id="IPR015943">
    <property type="entry name" value="WD40/YVTN_repeat-like_dom_sf"/>
</dbReference>
<evidence type="ECO:0000256" key="5">
    <source>
        <dbReference type="SAM" id="MobiDB-lite"/>
    </source>
</evidence>
<organism evidence="10">
    <name type="scientific">Soboliphyme baturini</name>
    <dbReference type="NCBI Taxonomy" id="241478"/>
    <lineage>
        <taxon>Eukaryota</taxon>
        <taxon>Metazoa</taxon>
        <taxon>Ecdysozoa</taxon>
        <taxon>Nematoda</taxon>
        <taxon>Enoplea</taxon>
        <taxon>Dorylaimia</taxon>
        <taxon>Dioctophymatida</taxon>
        <taxon>Dioctophymatoidea</taxon>
        <taxon>Soboliphymatidae</taxon>
        <taxon>Soboliphyme</taxon>
    </lineage>
</organism>
<gene>
    <name evidence="8" type="ORF">SBAD_LOCUS8921</name>
</gene>
<accession>A0A183IZ73</accession>
<dbReference type="InterPro" id="IPR048591">
    <property type="entry name" value="WDHD1/CFT4_hel"/>
</dbReference>
<protein>
    <submittedName>
        <fullName evidence="10">Mcl1_mid domain-containing protein</fullName>
    </submittedName>
</protein>
<feature type="region of interest" description="Disordered" evidence="5">
    <location>
        <begin position="605"/>
        <end position="674"/>
    </location>
</feature>
<keyword evidence="9" id="KW-1185">Reference proteome</keyword>
<evidence type="ECO:0000259" key="6">
    <source>
        <dbReference type="Pfam" id="PF12341"/>
    </source>
</evidence>
<dbReference type="WBParaSite" id="SBAD_0000924201-mRNA-1">
    <property type="protein sequence ID" value="SBAD_0000924201-mRNA-1"/>
    <property type="gene ID" value="SBAD_0000924201"/>
</dbReference>
<proteinExistence type="predicted"/>
<evidence type="ECO:0000313" key="9">
    <source>
        <dbReference type="Proteomes" id="UP000270296"/>
    </source>
</evidence>
<dbReference type="EMBL" id="UZAM01012115">
    <property type="protein sequence ID" value="VDP20108.1"/>
    <property type="molecule type" value="Genomic_DNA"/>
</dbReference>
<dbReference type="OrthoDB" id="427368at2759"/>
<dbReference type="Pfam" id="PF20946">
    <property type="entry name" value="Ctf4_C"/>
    <property type="match status" value="1"/>
</dbReference>
<feature type="compositionally biased region" description="Polar residues" evidence="5">
    <location>
        <begin position="609"/>
        <end position="663"/>
    </location>
</feature>
<dbReference type="GO" id="GO:0006261">
    <property type="term" value="P:DNA-templated DNA replication"/>
    <property type="evidence" value="ECO:0007669"/>
    <property type="project" value="TreeGrafter"/>
</dbReference>
<reference evidence="8 9" key="2">
    <citation type="submission" date="2018-11" db="EMBL/GenBank/DDBJ databases">
        <authorList>
            <consortium name="Pathogen Informatics"/>
        </authorList>
    </citation>
    <scope>NUCLEOTIDE SEQUENCE [LARGE SCALE GENOMIC DNA]</scope>
</reference>
<evidence type="ECO:0000259" key="7">
    <source>
        <dbReference type="Pfam" id="PF20946"/>
    </source>
</evidence>
<evidence type="ECO:0000313" key="10">
    <source>
        <dbReference type="WBParaSite" id="SBAD_0000924201-mRNA-1"/>
    </source>
</evidence>
<feature type="domain" description="WDHD1/CFT4 second beta-propeller" evidence="6">
    <location>
        <begin position="200"/>
        <end position="489"/>
    </location>
</feature>
<dbReference type="Gene3D" id="2.130.10.10">
    <property type="entry name" value="YVTN repeat-like/Quinoprotein amine dehydrogenase"/>
    <property type="match status" value="1"/>
</dbReference>
<sequence length="674" mass="74601">MGIYHCCLCSSGLFGIRDSKKTSICCYSSCGEYLAAAFMNGAIAVWEVNTKQCLQRLSHPKETVISCLIWNPSLSSGSDLLFCDVQGFIGGFKSVVRFPVVEPKPNEVPLSAVAPTAVKSNDHADNKENDYDSDIEISCSTRKAAKQIVDDEDSQDSDIGAIKRAYETIINPPEKSETDFSKVPAEVIYTKGWEPTEPRKPFMPGAMPERFSERYLMWNSIGIIKLYNSEEDSTIDVEFHDTSFHHSLHFSNTLTDYSIGDVSAEAVAFASRSSKDSRSTVNVIYFSSWDSSREWSSELPDDESVECLCLGRNWLAVVTDKQLVRLFLLSGTEIYLFEHPGNVLAVAGWNEFLMVAYSTGVNYRGEGFTRCALYQVRTTDWTAESPVIKKLHEFDLVLREAHHLVWMGFTKEGSPSTVDSDGTVRILSMSSLLWTPVLVLTTKHEDDKMWVVGVIEKPPQVRVILCKASEYPKIAPRPPVLSIPWKIPLCDADTERSNNEHVLISSKIASASLSNRSKNASNVASLNTTEIECLLKLFAMACKSERLHRAYDIAQLVPSAEMLQPFIKYASRVGRLVLADRVTALAESKVRMEEERQFESNAARLTKAASVQSNQSNSLPSVSQKPSQDVPSAAKTNGHSQRGSVNNGVSSPADLPSTSTSGPPRNPFKVTLLL</sequence>
<dbReference type="Proteomes" id="UP000270296">
    <property type="component" value="Unassembled WGS sequence"/>
</dbReference>
<dbReference type="SUPFAM" id="SSF69322">
    <property type="entry name" value="Tricorn protease domain 2"/>
    <property type="match status" value="1"/>
</dbReference>
<evidence type="ECO:0000256" key="4">
    <source>
        <dbReference type="ARBA" id="ARBA00023242"/>
    </source>
</evidence>
<evidence type="ECO:0000256" key="2">
    <source>
        <dbReference type="ARBA" id="ARBA00022574"/>
    </source>
</evidence>
<evidence type="ECO:0000256" key="3">
    <source>
        <dbReference type="ARBA" id="ARBA00022737"/>
    </source>
</evidence>
<dbReference type="PANTHER" id="PTHR19932:SF10">
    <property type="entry name" value="WD REPEAT AND HMG-BOX DNA-BINDING PROTEIN 1"/>
    <property type="match status" value="1"/>
</dbReference>
<keyword evidence="4" id="KW-0539">Nucleus</keyword>
<feature type="domain" description="WDHD1/CFT4 helical bundle" evidence="7">
    <location>
        <begin position="517"/>
        <end position="590"/>
    </location>
</feature>
<comment type="subcellular location">
    <subcellularLocation>
        <location evidence="1">Nucleus</location>
    </subcellularLocation>
</comment>
<dbReference type="GO" id="GO:0003682">
    <property type="term" value="F:chromatin binding"/>
    <property type="evidence" value="ECO:0007669"/>
    <property type="project" value="TreeGrafter"/>
</dbReference>
<evidence type="ECO:0000313" key="8">
    <source>
        <dbReference type="EMBL" id="VDP20108.1"/>
    </source>
</evidence>
<evidence type="ECO:0000256" key="1">
    <source>
        <dbReference type="ARBA" id="ARBA00004123"/>
    </source>
</evidence>
<dbReference type="GO" id="GO:0000278">
    <property type="term" value="P:mitotic cell cycle"/>
    <property type="evidence" value="ECO:0007669"/>
    <property type="project" value="TreeGrafter"/>
</dbReference>
<dbReference type="PANTHER" id="PTHR19932">
    <property type="entry name" value="WD REPEAT AND HMG-BOX DNA BINDING PROTEIN"/>
    <property type="match status" value="1"/>
</dbReference>
<dbReference type="GO" id="GO:0043596">
    <property type="term" value="C:nuclear replication fork"/>
    <property type="evidence" value="ECO:0007669"/>
    <property type="project" value="TreeGrafter"/>
</dbReference>